<keyword evidence="3" id="KW-0472">Membrane</keyword>
<dbReference type="InterPro" id="IPR001314">
    <property type="entry name" value="Peptidase_S1A"/>
</dbReference>
<protein>
    <submittedName>
        <fullName evidence="5">Ovochymase-2</fullName>
    </submittedName>
</protein>
<dbReference type="InterPro" id="IPR001254">
    <property type="entry name" value="Trypsin_dom"/>
</dbReference>
<gene>
    <name evidence="5" type="ORF">APICC_06467</name>
</gene>
<dbReference type="InterPro" id="IPR051487">
    <property type="entry name" value="Ser/Thr_Proteases_Immune/Dev"/>
</dbReference>
<dbReference type="Gene3D" id="2.40.10.10">
    <property type="entry name" value="Trypsin-like serine proteases"/>
    <property type="match status" value="1"/>
</dbReference>
<dbReference type="SMART" id="SM00020">
    <property type="entry name" value="Tryp_SPc"/>
    <property type="match status" value="1"/>
</dbReference>
<dbReference type="PROSITE" id="PS50240">
    <property type="entry name" value="TRYPSIN_DOM"/>
    <property type="match status" value="1"/>
</dbReference>
<dbReference type="PANTHER" id="PTHR24256">
    <property type="entry name" value="TRYPTASE-RELATED"/>
    <property type="match status" value="1"/>
</dbReference>
<comment type="similarity">
    <text evidence="2">Belongs to the peptidase S1 family. CLIP subfamily.</text>
</comment>
<feature type="transmembrane region" description="Helical" evidence="3">
    <location>
        <begin position="405"/>
        <end position="423"/>
    </location>
</feature>
<keyword evidence="1" id="KW-1015">Disulfide bond</keyword>
<dbReference type="STRING" id="94128.A0A2A3EP70"/>
<accession>A0A2A3EP70</accession>
<evidence type="ECO:0000256" key="3">
    <source>
        <dbReference type="SAM" id="Phobius"/>
    </source>
</evidence>
<evidence type="ECO:0000313" key="5">
    <source>
        <dbReference type="EMBL" id="PBC32929.1"/>
    </source>
</evidence>
<evidence type="ECO:0000259" key="4">
    <source>
        <dbReference type="PROSITE" id="PS50240"/>
    </source>
</evidence>
<keyword evidence="6" id="KW-1185">Reference proteome</keyword>
<keyword evidence="3" id="KW-0812">Transmembrane</keyword>
<proteinExistence type="inferred from homology"/>
<keyword evidence="3" id="KW-1133">Transmembrane helix</keyword>
<evidence type="ECO:0000256" key="1">
    <source>
        <dbReference type="ARBA" id="ARBA00023157"/>
    </source>
</evidence>
<dbReference type="Pfam" id="PF00089">
    <property type="entry name" value="Trypsin"/>
    <property type="match status" value="1"/>
</dbReference>
<dbReference type="OrthoDB" id="6020060at2759"/>
<dbReference type="Proteomes" id="UP000242457">
    <property type="component" value="Unassembled WGS sequence"/>
</dbReference>
<dbReference type="GO" id="GO:0004252">
    <property type="term" value="F:serine-type endopeptidase activity"/>
    <property type="evidence" value="ECO:0007669"/>
    <property type="project" value="InterPro"/>
</dbReference>
<dbReference type="InterPro" id="IPR009003">
    <property type="entry name" value="Peptidase_S1_PA"/>
</dbReference>
<dbReference type="AlphaFoldDB" id="A0A2A3EP70"/>
<name>A0A2A3EP70_APICC</name>
<reference evidence="5 6" key="1">
    <citation type="submission" date="2014-07" db="EMBL/GenBank/DDBJ databases">
        <title>Genomic and transcriptomic analysis on Apis cerana provide comprehensive insights into honey bee biology.</title>
        <authorList>
            <person name="Diao Q."/>
            <person name="Sun L."/>
            <person name="Zheng H."/>
            <person name="Zheng H."/>
            <person name="Xu S."/>
            <person name="Wang S."/>
            <person name="Zeng Z."/>
            <person name="Hu F."/>
            <person name="Su S."/>
            <person name="Wu J."/>
        </authorList>
    </citation>
    <scope>NUCLEOTIDE SEQUENCE [LARGE SCALE GENOMIC DNA]</scope>
    <source>
        <tissue evidence="5">Pupae without intestine</tissue>
    </source>
</reference>
<dbReference type="SUPFAM" id="SSF50494">
    <property type="entry name" value="Trypsin-like serine proteases"/>
    <property type="match status" value="1"/>
</dbReference>
<dbReference type="EMBL" id="KZ288210">
    <property type="protein sequence ID" value="PBC32929.1"/>
    <property type="molecule type" value="Genomic_DNA"/>
</dbReference>
<evidence type="ECO:0000256" key="2">
    <source>
        <dbReference type="ARBA" id="ARBA00024195"/>
    </source>
</evidence>
<feature type="domain" description="Peptidase S1" evidence="4">
    <location>
        <begin position="21"/>
        <end position="254"/>
    </location>
</feature>
<organism evidence="5 6">
    <name type="scientific">Apis cerana cerana</name>
    <name type="common">Oriental honeybee</name>
    <dbReference type="NCBI Taxonomy" id="94128"/>
    <lineage>
        <taxon>Eukaryota</taxon>
        <taxon>Metazoa</taxon>
        <taxon>Ecdysozoa</taxon>
        <taxon>Arthropoda</taxon>
        <taxon>Hexapoda</taxon>
        <taxon>Insecta</taxon>
        <taxon>Pterygota</taxon>
        <taxon>Neoptera</taxon>
        <taxon>Endopterygota</taxon>
        <taxon>Hymenoptera</taxon>
        <taxon>Apocrita</taxon>
        <taxon>Aculeata</taxon>
        <taxon>Apoidea</taxon>
        <taxon>Anthophila</taxon>
        <taxon>Apidae</taxon>
        <taxon>Apis</taxon>
    </lineage>
</organism>
<dbReference type="PRINTS" id="PR00722">
    <property type="entry name" value="CHYMOTRYPSIN"/>
</dbReference>
<evidence type="ECO:0000313" key="6">
    <source>
        <dbReference type="Proteomes" id="UP000242457"/>
    </source>
</evidence>
<dbReference type="GO" id="GO:0006508">
    <property type="term" value="P:proteolysis"/>
    <property type="evidence" value="ECO:0007669"/>
    <property type="project" value="InterPro"/>
</dbReference>
<dbReference type="InterPro" id="IPR043504">
    <property type="entry name" value="Peptidase_S1_PA_chymotrypsin"/>
</dbReference>
<sequence length="424" mass="49424">MSIYISFFFIFINFEECKNILLKGKRVQDGQFPWLIQFQTVTPCGGVLLSSDWVVTSAQCVQDKRNSITLFATGLNGTNSKQTIPVKATYIHPTYEAYSDPPDRDYNIALLKLTKPFNIYHNKIILPNIVPVKYNDNYKLCLIFGWQSYVSPSLKVLAKPIQYHEVFLNSWKMCTYMIKTYTNYTNLFCTMVEYKDEIIACAGNPGSPVVCENQNHEIALVGIASWTNFSLECGDLPTYIDLGSFRTWINDLVFSNNNSKEWENNSFTENIRMHRCLWNYSDSLQTDSDINHLLNNSKNISQVTINYQNSSSKNIAKETSNFYKYKEIGNSEDNSQNIWNLNKKKQFSTINKSLLCNNRQFHKDMIKGYNDQVDIDDLELLLPFNFEEITSSYSCNVMIYPKKVYLFYYFIFWNLYIIIYTYGI</sequence>